<comment type="caution">
    <text evidence="1">The sequence shown here is derived from an EMBL/GenBank/DDBJ whole genome shotgun (WGS) entry which is preliminary data.</text>
</comment>
<organism evidence="1 2">
    <name type="scientific">Colletotrichum higginsianum (strain IMI 349063)</name>
    <name type="common">Crucifer anthracnose fungus</name>
    <dbReference type="NCBI Taxonomy" id="759273"/>
    <lineage>
        <taxon>Eukaryota</taxon>
        <taxon>Fungi</taxon>
        <taxon>Dikarya</taxon>
        <taxon>Ascomycota</taxon>
        <taxon>Pezizomycotina</taxon>
        <taxon>Sordariomycetes</taxon>
        <taxon>Hypocreomycetidae</taxon>
        <taxon>Glomerellales</taxon>
        <taxon>Glomerellaceae</taxon>
        <taxon>Colletotrichum</taxon>
        <taxon>Colletotrichum destructivum species complex</taxon>
    </lineage>
</organism>
<sequence length="169" mass="18426">MHSKAGAVRVVTCAVECNASTSQTPGIEDAAHPDLAKQTRACIALGANPSPTCQVKENVEPADLIRQANLEQNIQPAWSQKRVFNHVPTIRRSDDENVFQLIDAVENWSISLCSGITAQPSQLSLGECISSFATQKLLEDVGRPCLLWAREMQKPMGRRRIACLAMSVA</sequence>
<proteinExistence type="predicted"/>
<evidence type="ECO:0000313" key="2">
    <source>
        <dbReference type="Proteomes" id="UP000092177"/>
    </source>
</evidence>
<keyword evidence="2" id="KW-1185">Reference proteome</keyword>
<accession>A0A1B7Y7T7</accession>
<dbReference type="VEuPathDB" id="FungiDB:CH63R_09620"/>
<dbReference type="Proteomes" id="UP000092177">
    <property type="component" value="Chromosome 6"/>
</dbReference>
<dbReference type="EMBL" id="LTAN01000006">
    <property type="protein sequence ID" value="OBR08099.1"/>
    <property type="molecule type" value="Genomic_DNA"/>
</dbReference>
<dbReference type="RefSeq" id="XP_018156617.1">
    <property type="nucleotide sequence ID" value="XM_018304594.1"/>
</dbReference>
<dbReference type="KEGG" id="chig:CH63R_09620"/>
<gene>
    <name evidence="1" type="ORF">CH63R_09620</name>
</gene>
<name>A0A1B7Y7T7_COLHI</name>
<protein>
    <submittedName>
        <fullName evidence="1">Uncharacterized protein</fullName>
    </submittedName>
</protein>
<reference evidence="2" key="1">
    <citation type="journal article" date="2017" name="BMC Genomics">
        <title>Gapless genome assembly of Colletotrichum higginsianum reveals chromosome structure and association of transposable elements with secondary metabolite gene clusters.</title>
        <authorList>
            <person name="Dallery J.-F."/>
            <person name="Lapalu N."/>
            <person name="Zampounis A."/>
            <person name="Pigne S."/>
            <person name="Luyten I."/>
            <person name="Amselem J."/>
            <person name="Wittenberg A.H.J."/>
            <person name="Zhou S."/>
            <person name="de Queiroz M.V."/>
            <person name="Robin G.P."/>
            <person name="Auger A."/>
            <person name="Hainaut M."/>
            <person name="Henrissat B."/>
            <person name="Kim K.-T."/>
            <person name="Lee Y.-H."/>
            <person name="Lespinet O."/>
            <person name="Schwartz D.C."/>
            <person name="Thon M.R."/>
            <person name="O'Connell R.J."/>
        </authorList>
    </citation>
    <scope>NUCLEOTIDE SEQUENCE [LARGE SCALE GENOMIC DNA]</scope>
    <source>
        <strain evidence="2">IMI 349063</strain>
    </source>
</reference>
<evidence type="ECO:0000313" key="1">
    <source>
        <dbReference type="EMBL" id="OBR08099.1"/>
    </source>
</evidence>
<dbReference type="AlphaFoldDB" id="A0A1B7Y7T7"/>
<dbReference type="GeneID" id="28868701"/>